<dbReference type="SUPFAM" id="SSF50182">
    <property type="entry name" value="Sm-like ribonucleoproteins"/>
    <property type="match status" value="1"/>
</dbReference>
<dbReference type="CDD" id="cd01733">
    <property type="entry name" value="LSm10"/>
    <property type="match status" value="1"/>
</dbReference>
<keyword evidence="2" id="KW-0687">Ribonucleoprotein</keyword>
<dbReference type="GO" id="GO:0071208">
    <property type="term" value="F:histone pre-mRNA DCP binding"/>
    <property type="evidence" value="ECO:0007669"/>
    <property type="project" value="TreeGrafter"/>
</dbReference>
<dbReference type="SMART" id="SM00651">
    <property type="entry name" value="Sm"/>
    <property type="match status" value="1"/>
</dbReference>
<name>R4G3G1_RHOPR</name>
<accession>R4G3G1</accession>
<proteinExistence type="evidence at transcript level"/>
<dbReference type="GO" id="GO:1990904">
    <property type="term" value="C:ribonucleoprotein complex"/>
    <property type="evidence" value="ECO:0007669"/>
    <property type="project" value="UniProtKB-KW"/>
</dbReference>
<dbReference type="EMBL" id="GAHY01002235">
    <property type="protein sequence ID" value="JAA75275.1"/>
    <property type="molecule type" value="mRNA"/>
</dbReference>
<dbReference type="GO" id="GO:0071209">
    <property type="term" value="F:U7 snRNA binding"/>
    <property type="evidence" value="ECO:0007669"/>
    <property type="project" value="TreeGrafter"/>
</dbReference>
<dbReference type="PANTHER" id="PTHR21196:SF1">
    <property type="entry name" value="U7 SNRNA-ASSOCIATED SM-LIKE PROTEIN LSM10"/>
    <property type="match status" value="1"/>
</dbReference>
<dbReference type="InterPro" id="IPR047575">
    <property type="entry name" value="Sm"/>
</dbReference>
<sequence length="141" mass="16263">MNQLISVKNLLVLAKGLVGKYVLVDLRNDSAVNGKIDDIDSSMNVTMSDVIFTDAGGNEYYYNIFFIKERNIRYIHIPTEVDINNLIVSSLEKIRNPKKRVINLKTSRLMQRQLETLQRVEEIKKAKQKMKEQLMASTSKE</sequence>
<dbReference type="GeneID" id="141454606"/>
<reference evidence="2" key="1">
    <citation type="submission" date="2013-04" db="EMBL/GenBank/DDBJ databases">
        <title>An insight into the transcriptome of the digestive tract of the blood sucking bug, Rhodnius prolixus.</title>
        <authorList>
            <person name="Ribeiro J.M.C."/>
            <person name="Genta F.A."/>
            <person name="Sorgine M.H.F."/>
            <person name="Paiva-Silva G.O."/>
            <person name="Majerowicz D."/>
            <person name="Medeiros M."/>
            <person name="Koerich L."/>
            <person name="Terra W.R."/>
            <person name="Ferreira C."/>
            <person name="Pimentel A.C."/>
            <person name="Bisch P.M."/>
            <person name="Diniz M.M.P."/>
            <person name="Nascimento R."/>
            <person name="Salmon D."/>
            <person name="Silber A.M."/>
            <person name="Alves M."/>
            <person name="Oliveira M.F."/>
            <person name="Gondim K.C."/>
            <person name="Silva Neto M.A.C."/>
            <person name="Atella G.C."/>
            <person name="Araujo H."/>
            <person name="Dias F.S."/>
            <person name="Polycarpo C.R."/>
            <person name="Fampa P."/>
            <person name="Melo A.C."/>
            <person name="Tanaka A.S."/>
            <person name="Balczun C."/>
            <person name="Oliveira J.H.M."/>
            <person name="Goncalves R."/>
            <person name="Lazoski C."/>
            <person name="Pereira M.A."/>
            <person name="Rivera-Pomar R."/>
            <person name="Diambra L."/>
            <person name="Schaub G.A."/>
            <person name="Garcia E.S."/>
            <person name="Azambuja P."/>
            <person name="Braz G.R.C."/>
            <person name="Oliveira P.L."/>
        </authorList>
    </citation>
    <scope>NUCLEOTIDE SEQUENCE</scope>
</reference>
<reference evidence="4" key="2">
    <citation type="submission" date="2015-04" db="EMBL/GenBank/DDBJ databases">
        <authorList>
            <person name="Wilson R.K."/>
            <person name="Warren W."/>
            <person name="Dotson E."/>
            <person name="Oliveira P.L."/>
        </authorList>
    </citation>
    <scope>NUCLEOTIDE SEQUENCE</scope>
</reference>
<evidence type="ECO:0000313" key="2">
    <source>
        <dbReference type="EMBL" id="JAA75275.1"/>
    </source>
</evidence>
<dbReference type="GO" id="GO:0071254">
    <property type="term" value="C:cytoplasmic U snRNP body"/>
    <property type="evidence" value="ECO:0007669"/>
    <property type="project" value="TreeGrafter"/>
</dbReference>
<evidence type="ECO:0000313" key="4">
    <source>
        <dbReference type="Proteomes" id="UP000015103"/>
    </source>
</evidence>
<organism evidence="2">
    <name type="scientific">Rhodnius prolixus</name>
    <name type="common">Triatomid bug</name>
    <dbReference type="NCBI Taxonomy" id="13249"/>
    <lineage>
        <taxon>Eukaryota</taxon>
        <taxon>Metazoa</taxon>
        <taxon>Ecdysozoa</taxon>
        <taxon>Arthropoda</taxon>
        <taxon>Hexapoda</taxon>
        <taxon>Insecta</taxon>
        <taxon>Pterygota</taxon>
        <taxon>Neoptera</taxon>
        <taxon>Paraneoptera</taxon>
        <taxon>Hemiptera</taxon>
        <taxon>Heteroptera</taxon>
        <taxon>Panheteroptera</taxon>
        <taxon>Cimicomorpha</taxon>
        <taxon>Reduviidae</taxon>
        <taxon>Triatominae</taxon>
        <taxon>Rhodnius</taxon>
    </lineage>
</organism>
<dbReference type="EMBL" id="ACPB03001265">
    <property type="status" value="NOT_ANNOTATED_CDS"/>
    <property type="molecule type" value="Genomic_DNA"/>
</dbReference>
<dbReference type="InterPro" id="IPR010920">
    <property type="entry name" value="LSM_dom_sf"/>
</dbReference>
<keyword evidence="4" id="KW-1185">Reference proteome</keyword>
<dbReference type="Proteomes" id="UP000015103">
    <property type="component" value="Unassembled WGS sequence"/>
</dbReference>
<dbReference type="FunCoup" id="R4G3G1">
    <property type="interactions" value="10"/>
</dbReference>
<dbReference type="HOGENOM" id="CLU_141832_0_1_1"/>
<dbReference type="VEuPathDB" id="VectorBase:RPRC005187"/>
<dbReference type="GO" id="GO:0006398">
    <property type="term" value="P:mRNA 3'-end processing by stem-loop binding and cleavage"/>
    <property type="evidence" value="ECO:0007669"/>
    <property type="project" value="TreeGrafter"/>
</dbReference>
<dbReference type="GO" id="GO:0016604">
    <property type="term" value="C:nuclear body"/>
    <property type="evidence" value="ECO:0007669"/>
    <property type="project" value="TreeGrafter"/>
</dbReference>
<dbReference type="EnsemblMetazoa" id="RPRC005187-RA">
    <property type="protein sequence ID" value="RPRC005187-PA"/>
    <property type="gene ID" value="RPRC005187"/>
</dbReference>
<dbReference type="PANTHER" id="PTHR21196">
    <property type="entry name" value="U7 SNRNA-ASSOCIATED SM-LIKE PROTEIN LSM10"/>
    <property type="match status" value="1"/>
</dbReference>
<protein>
    <submittedName>
        <fullName evidence="2 3">Putative small nuclear ribonucleoprotein smd1</fullName>
    </submittedName>
</protein>
<dbReference type="Pfam" id="PF01423">
    <property type="entry name" value="LSM"/>
    <property type="match status" value="1"/>
</dbReference>
<dbReference type="OMA" id="IADGHMT"/>
<dbReference type="InterPro" id="IPR052840">
    <property type="entry name" value="U7_snRNA_Sm-like"/>
</dbReference>
<dbReference type="AlphaFoldDB" id="R4G3G1"/>
<dbReference type="InterPro" id="IPR001163">
    <property type="entry name" value="Sm_dom_euk/arc"/>
</dbReference>
<dbReference type="PROSITE" id="PS52002">
    <property type="entry name" value="SM"/>
    <property type="match status" value="1"/>
</dbReference>
<dbReference type="STRING" id="13249.R4G3G1"/>
<feature type="domain" description="Sm" evidence="1">
    <location>
        <begin position="9"/>
        <end position="81"/>
    </location>
</feature>
<dbReference type="eggNOG" id="KOG3428">
    <property type="taxonomic scope" value="Eukaryota"/>
</dbReference>
<reference evidence="3" key="3">
    <citation type="submission" date="2015-05" db="UniProtKB">
        <authorList>
            <consortium name="EnsemblMetazoa"/>
        </authorList>
    </citation>
    <scope>IDENTIFICATION</scope>
</reference>
<evidence type="ECO:0000259" key="1">
    <source>
        <dbReference type="PROSITE" id="PS52002"/>
    </source>
</evidence>
<dbReference type="Gene3D" id="2.30.30.100">
    <property type="match status" value="1"/>
</dbReference>
<evidence type="ECO:0000313" key="3">
    <source>
        <dbReference type="EnsemblMetazoa" id="RPRC005187-PA"/>
    </source>
</evidence>
<dbReference type="RefSeq" id="XP_073985142.1">
    <property type="nucleotide sequence ID" value="XM_074129041.1"/>
</dbReference>